<keyword evidence="2" id="KW-1185">Reference proteome</keyword>
<evidence type="ECO:0000313" key="1">
    <source>
        <dbReference type="EMBL" id="CAA9200808.1"/>
    </source>
</evidence>
<dbReference type="EMBL" id="CADCSU010000115">
    <property type="protein sequence ID" value="CAA9200808.1"/>
    <property type="molecule type" value="Genomic_DNA"/>
</dbReference>
<dbReference type="Proteomes" id="UP000479938">
    <property type="component" value="Unassembled WGS sequence"/>
</dbReference>
<proteinExistence type="predicted"/>
<gene>
    <name evidence="1" type="ORF">FLA105534_03269</name>
</gene>
<dbReference type="InterPro" id="IPR009097">
    <property type="entry name" value="Cyclic_Pdiesterase"/>
</dbReference>
<accession>A0A6J4GP83</accession>
<evidence type="ECO:0000313" key="2">
    <source>
        <dbReference type="Proteomes" id="UP000479938"/>
    </source>
</evidence>
<dbReference type="SUPFAM" id="SSF55144">
    <property type="entry name" value="LigT-like"/>
    <property type="match status" value="1"/>
</dbReference>
<dbReference type="Pfam" id="PF13563">
    <property type="entry name" value="2_5_RNA_ligase2"/>
    <property type="match status" value="1"/>
</dbReference>
<protein>
    <recommendedName>
        <fullName evidence="3">RNA 2',3'-cyclic phosphodiesterase</fullName>
    </recommendedName>
</protein>
<name>A0A6J4GP83_9FLAO</name>
<dbReference type="Gene3D" id="3.90.1140.10">
    <property type="entry name" value="Cyclic phosphodiesterase"/>
    <property type="match status" value="1"/>
</dbReference>
<evidence type="ECO:0008006" key="3">
    <source>
        <dbReference type="Google" id="ProtNLM"/>
    </source>
</evidence>
<sequence>MNLLAFLILNLNPNFVVLKTLKMEKKYSVVIHPSQEIIDRIKTMKEELAAKIGWFNSKNSVAHITICEFTIDESQLDKFKEKLLKICYTFTPFPVYLDHFGSYDSGAFFIAPNEESKTNLKPVMKKTQDAMLLSNLKKSSDPHISIARKLTPESIETANTLFTTIDMSFLCDNIVLRELDPVKKQFFVIDTFSFGSNPQPELVQGSLF</sequence>
<organism evidence="1 2">
    <name type="scientific">Flavobacterium bizetiae</name>
    <dbReference type="NCBI Taxonomy" id="2704140"/>
    <lineage>
        <taxon>Bacteria</taxon>
        <taxon>Pseudomonadati</taxon>
        <taxon>Bacteroidota</taxon>
        <taxon>Flavobacteriia</taxon>
        <taxon>Flavobacteriales</taxon>
        <taxon>Flavobacteriaceae</taxon>
        <taxon>Flavobacterium</taxon>
    </lineage>
</organism>
<reference evidence="1 2" key="1">
    <citation type="submission" date="2020-02" db="EMBL/GenBank/DDBJ databases">
        <authorList>
            <person name="Criscuolo A."/>
        </authorList>
    </citation>
    <scope>NUCLEOTIDE SEQUENCE [LARGE SCALE GENOMIC DNA]</scope>
    <source>
        <strain evidence="1">CIP105534</strain>
    </source>
</reference>
<dbReference type="AlphaFoldDB" id="A0A6J4GP83"/>